<keyword evidence="11" id="KW-1185">Reference proteome</keyword>
<protein>
    <submittedName>
        <fullName evidence="10">Cytochrome c</fullName>
    </submittedName>
</protein>
<evidence type="ECO:0000256" key="5">
    <source>
        <dbReference type="ARBA" id="ARBA00023004"/>
    </source>
</evidence>
<evidence type="ECO:0000313" key="10">
    <source>
        <dbReference type="EMBL" id="SDT19590.1"/>
    </source>
</evidence>
<evidence type="ECO:0000256" key="4">
    <source>
        <dbReference type="ARBA" id="ARBA00022982"/>
    </source>
</evidence>
<evidence type="ECO:0000256" key="7">
    <source>
        <dbReference type="SAM" id="MobiDB-lite"/>
    </source>
</evidence>
<keyword evidence="3 6" id="KW-0479">Metal-binding</keyword>
<comment type="PTM">
    <text evidence="6">Binds 1 heme c group covalently per subunit.</text>
</comment>
<keyword evidence="1" id="KW-0813">Transport</keyword>
<feature type="binding site" description="covalent" evidence="6">
    <location>
        <position position="108"/>
    </location>
    <ligand>
        <name>heme c</name>
        <dbReference type="ChEBI" id="CHEBI:61717"/>
    </ligand>
</feature>
<dbReference type="OrthoDB" id="9814063at2"/>
<keyword evidence="8" id="KW-0732">Signal</keyword>
<sequence length="131" mass="13836">MKRTFIILGLALAFAACNGNKSNSSTDTTTTTTTTTSASSSTTTVKDTVGKALIAKNDCLTCHKLDQKIVGPAYQDVANKYTASADVIDTLANKVIKGGSGNWGSVPMSAHPDLSMDDAREMIKYILSLKK</sequence>
<dbReference type="Proteomes" id="UP000199679">
    <property type="component" value="Chromosome I"/>
</dbReference>
<gene>
    <name evidence="10" type="ORF">SAMN05216490_2707</name>
</gene>
<feature type="domain" description="Cytochrome c" evidence="9">
    <location>
        <begin position="45"/>
        <end position="130"/>
    </location>
</feature>
<organism evidence="10 11">
    <name type="scientific">Mucilaginibacter mallensis</name>
    <dbReference type="NCBI Taxonomy" id="652787"/>
    <lineage>
        <taxon>Bacteria</taxon>
        <taxon>Pseudomonadati</taxon>
        <taxon>Bacteroidota</taxon>
        <taxon>Sphingobacteriia</taxon>
        <taxon>Sphingobacteriales</taxon>
        <taxon>Sphingobacteriaceae</taxon>
        <taxon>Mucilaginibacter</taxon>
    </lineage>
</organism>
<dbReference type="InterPro" id="IPR036909">
    <property type="entry name" value="Cyt_c-like_dom_sf"/>
</dbReference>
<feature type="binding site" description="covalent" evidence="6">
    <location>
        <position position="59"/>
    </location>
    <ligand>
        <name>heme c</name>
        <dbReference type="ChEBI" id="CHEBI:61717"/>
    </ligand>
</feature>
<dbReference type="GO" id="GO:0020037">
    <property type="term" value="F:heme binding"/>
    <property type="evidence" value="ECO:0007669"/>
    <property type="project" value="InterPro"/>
</dbReference>
<evidence type="ECO:0000256" key="6">
    <source>
        <dbReference type="PIRSR" id="PIRSR602324-1"/>
    </source>
</evidence>
<feature type="binding site" description="covalent" evidence="6">
    <location>
        <position position="63"/>
    </location>
    <ligand>
        <name>heme c</name>
        <dbReference type="ChEBI" id="CHEBI:61717"/>
    </ligand>
</feature>
<keyword evidence="2 6" id="KW-0349">Heme</keyword>
<dbReference type="GO" id="GO:0009055">
    <property type="term" value="F:electron transfer activity"/>
    <property type="evidence" value="ECO:0007669"/>
    <property type="project" value="InterPro"/>
</dbReference>
<evidence type="ECO:0000256" key="1">
    <source>
        <dbReference type="ARBA" id="ARBA00022448"/>
    </source>
</evidence>
<reference evidence="10 11" key="1">
    <citation type="submission" date="2016-10" db="EMBL/GenBank/DDBJ databases">
        <authorList>
            <person name="de Groot N.N."/>
        </authorList>
    </citation>
    <scope>NUCLEOTIDE SEQUENCE [LARGE SCALE GENOMIC DNA]</scope>
    <source>
        <strain evidence="10 11">MP1X4</strain>
    </source>
</reference>
<evidence type="ECO:0000259" key="9">
    <source>
        <dbReference type="PROSITE" id="PS51007"/>
    </source>
</evidence>
<evidence type="ECO:0000313" key="11">
    <source>
        <dbReference type="Proteomes" id="UP000199679"/>
    </source>
</evidence>
<keyword evidence="4" id="KW-0249">Electron transport</keyword>
<dbReference type="EMBL" id="LT629740">
    <property type="protein sequence ID" value="SDT19590.1"/>
    <property type="molecule type" value="Genomic_DNA"/>
</dbReference>
<dbReference type="InterPro" id="IPR009056">
    <property type="entry name" value="Cyt_c-like_dom"/>
</dbReference>
<dbReference type="SUPFAM" id="SSF46626">
    <property type="entry name" value="Cytochrome c"/>
    <property type="match status" value="1"/>
</dbReference>
<dbReference type="Gene3D" id="1.10.760.10">
    <property type="entry name" value="Cytochrome c-like domain"/>
    <property type="match status" value="1"/>
</dbReference>
<dbReference type="PROSITE" id="PS51257">
    <property type="entry name" value="PROKAR_LIPOPROTEIN"/>
    <property type="match status" value="1"/>
</dbReference>
<feature type="chain" id="PRO_5012249749" evidence="8">
    <location>
        <begin position="16"/>
        <end position="131"/>
    </location>
</feature>
<keyword evidence="5 6" id="KW-0408">Iron</keyword>
<feature type="region of interest" description="Disordered" evidence="7">
    <location>
        <begin position="21"/>
        <end position="41"/>
    </location>
</feature>
<evidence type="ECO:0000256" key="3">
    <source>
        <dbReference type="ARBA" id="ARBA00022723"/>
    </source>
</evidence>
<dbReference type="RefSeq" id="WP_091373588.1">
    <property type="nucleotide sequence ID" value="NZ_LT629740.1"/>
</dbReference>
<dbReference type="STRING" id="652787.SAMN05216490_2707"/>
<evidence type="ECO:0000256" key="8">
    <source>
        <dbReference type="SAM" id="SignalP"/>
    </source>
</evidence>
<dbReference type="GO" id="GO:0005506">
    <property type="term" value="F:iron ion binding"/>
    <property type="evidence" value="ECO:0007669"/>
    <property type="project" value="InterPro"/>
</dbReference>
<name>A0A1H1YDS2_MUCMA</name>
<dbReference type="AlphaFoldDB" id="A0A1H1YDS2"/>
<accession>A0A1H1YDS2</accession>
<dbReference type="PRINTS" id="PR00606">
    <property type="entry name" value="CYTCHROMECID"/>
</dbReference>
<evidence type="ECO:0000256" key="2">
    <source>
        <dbReference type="ARBA" id="ARBA00022617"/>
    </source>
</evidence>
<dbReference type="Pfam" id="PF00034">
    <property type="entry name" value="Cytochrom_C"/>
    <property type="match status" value="1"/>
</dbReference>
<dbReference type="PROSITE" id="PS51007">
    <property type="entry name" value="CYTC"/>
    <property type="match status" value="1"/>
</dbReference>
<dbReference type="InterPro" id="IPR002324">
    <property type="entry name" value="Cyt_c_ID"/>
</dbReference>
<feature type="signal peptide" evidence="8">
    <location>
        <begin position="1"/>
        <end position="15"/>
    </location>
</feature>
<proteinExistence type="predicted"/>